<dbReference type="Gene3D" id="1.10.1660.10">
    <property type="match status" value="1"/>
</dbReference>
<keyword evidence="3" id="KW-0238">DNA-binding</keyword>
<dbReference type="SUPFAM" id="SSF46955">
    <property type="entry name" value="Putative DNA-binding domain"/>
    <property type="match status" value="1"/>
</dbReference>
<dbReference type="InterPro" id="IPR000551">
    <property type="entry name" value="MerR-type_HTH_dom"/>
</dbReference>
<protein>
    <submittedName>
        <fullName evidence="6">MerR family transcriptional regulator</fullName>
    </submittedName>
</protein>
<dbReference type="RefSeq" id="WP_142812209.1">
    <property type="nucleotide sequence ID" value="NZ_CP036282.1"/>
</dbReference>
<evidence type="ECO:0000313" key="6">
    <source>
        <dbReference type="EMBL" id="QDL55049.1"/>
    </source>
</evidence>
<dbReference type="PROSITE" id="PS50937">
    <property type="entry name" value="HTH_MERR_2"/>
    <property type="match status" value="1"/>
</dbReference>
<reference evidence="7" key="1">
    <citation type="submission" date="2019-02" db="EMBL/GenBank/DDBJ databases">
        <title>Complete genome sequence of Rhodoferax sp. Gr-4.</title>
        <authorList>
            <person name="Jin L."/>
        </authorList>
    </citation>
    <scope>NUCLEOTIDE SEQUENCE [LARGE SCALE GENOMIC DNA]</scope>
    <source>
        <strain evidence="7">Gr-4</strain>
    </source>
</reference>
<dbReference type="PRINTS" id="PR00040">
    <property type="entry name" value="HTHMERR"/>
</dbReference>
<dbReference type="InterPro" id="IPR047057">
    <property type="entry name" value="MerR_fam"/>
</dbReference>
<keyword evidence="7" id="KW-1185">Reference proteome</keyword>
<dbReference type="PANTHER" id="PTHR30204:SF69">
    <property type="entry name" value="MERR-FAMILY TRANSCRIPTIONAL REGULATOR"/>
    <property type="match status" value="1"/>
</dbReference>
<dbReference type="SMART" id="SM00422">
    <property type="entry name" value="HTH_MERR"/>
    <property type="match status" value="1"/>
</dbReference>
<proteinExistence type="predicted"/>
<keyword evidence="2" id="KW-0805">Transcription regulation</keyword>
<dbReference type="GO" id="GO:0003677">
    <property type="term" value="F:DNA binding"/>
    <property type="evidence" value="ECO:0007669"/>
    <property type="project" value="UniProtKB-KW"/>
</dbReference>
<dbReference type="InterPro" id="IPR009061">
    <property type="entry name" value="DNA-bd_dom_put_sf"/>
</dbReference>
<evidence type="ECO:0000256" key="3">
    <source>
        <dbReference type="ARBA" id="ARBA00023125"/>
    </source>
</evidence>
<dbReference type="GO" id="GO:0003700">
    <property type="term" value="F:DNA-binding transcription factor activity"/>
    <property type="evidence" value="ECO:0007669"/>
    <property type="project" value="InterPro"/>
</dbReference>
<organism evidence="6 7">
    <name type="scientific">Rhodoferax aquaticus</name>
    <dbReference type="NCBI Taxonomy" id="2527691"/>
    <lineage>
        <taxon>Bacteria</taxon>
        <taxon>Pseudomonadati</taxon>
        <taxon>Pseudomonadota</taxon>
        <taxon>Betaproteobacteria</taxon>
        <taxon>Burkholderiales</taxon>
        <taxon>Comamonadaceae</taxon>
        <taxon>Rhodoferax</taxon>
    </lineage>
</organism>
<name>A0A515EQW1_9BURK</name>
<dbReference type="KEGG" id="rhg:EXZ61_13220"/>
<evidence type="ECO:0000256" key="1">
    <source>
        <dbReference type="ARBA" id="ARBA00022491"/>
    </source>
</evidence>
<evidence type="ECO:0000256" key="4">
    <source>
        <dbReference type="ARBA" id="ARBA00023163"/>
    </source>
</evidence>
<accession>A0A515EQW1</accession>
<evidence type="ECO:0000256" key="2">
    <source>
        <dbReference type="ARBA" id="ARBA00023015"/>
    </source>
</evidence>
<dbReference type="Pfam" id="PF13411">
    <property type="entry name" value="MerR_1"/>
    <property type="match status" value="1"/>
</dbReference>
<feature type="domain" description="HTH merR-type" evidence="5">
    <location>
        <begin position="1"/>
        <end position="68"/>
    </location>
</feature>
<sequence>MYIGELAKSTGASPKAIRLYESMGLLGKVLRSGAYRVYSERHVAQVRLIKQAQTMGFKLADVVPAMRAGSVEPDWALLMQQVEHKRSEIALEIVRLKQLDQQLCQINVEIRVCAELA</sequence>
<dbReference type="Proteomes" id="UP000317365">
    <property type="component" value="Chromosome"/>
</dbReference>
<reference evidence="7" key="2">
    <citation type="journal article" date="2020" name="Int. J. Syst. Evol. Microbiol.">
        <title>Genomic insights into a novel species Rhodoferax aquaticus sp. nov., isolated from freshwater.</title>
        <authorList>
            <person name="Li T."/>
            <person name="Zhuo Y."/>
            <person name="Jin C.Z."/>
            <person name="Wu X."/>
            <person name="Ko S.R."/>
            <person name="Jin F.J."/>
            <person name="Ahn C.Y."/>
            <person name="Oh H.M."/>
            <person name="Lee H.G."/>
            <person name="Jin L."/>
        </authorList>
    </citation>
    <scope>NUCLEOTIDE SEQUENCE [LARGE SCALE GENOMIC DNA]</scope>
    <source>
        <strain evidence="7">Gr-4</strain>
    </source>
</reference>
<keyword evidence="1" id="KW-0678">Repressor</keyword>
<evidence type="ECO:0000313" key="7">
    <source>
        <dbReference type="Proteomes" id="UP000317365"/>
    </source>
</evidence>
<gene>
    <name evidence="6" type="ORF">EXZ61_13220</name>
</gene>
<dbReference type="EMBL" id="CP036282">
    <property type="protein sequence ID" value="QDL55049.1"/>
    <property type="molecule type" value="Genomic_DNA"/>
</dbReference>
<dbReference type="PANTHER" id="PTHR30204">
    <property type="entry name" value="REDOX-CYCLING DRUG-SENSING TRANSCRIPTIONAL ACTIVATOR SOXR"/>
    <property type="match status" value="1"/>
</dbReference>
<evidence type="ECO:0000259" key="5">
    <source>
        <dbReference type="PROSITE" id="PS50937"/>
    </source>
</evidence>
<keyword evidence="4" id="KW-0804">Transcription</keyword>
<dbReference type="AlphaFoldDB" id="A0A515EQW1"/>